<proteinExistence type="predicted"/>
<feature type="transmembrane region" description="Helical" evidence="1">
    <location>
        <begin position="331"/>
        <end position="353"/>
    </location>
</feature>
<dbReference type="AlphaFoldDB" id="A0A1R4JE04"/>
<organism evidence="2 3">
    <name type="scientific">Microbacterium esteraromaticum</name>
    <dbReference type="NCBI Taxonomy" id="57043"/>
    <lineage>
        <taxon>Bacteria</taxon>
        <taxon>Bacillati</taxon>
        <taxon>Actinomycetota</taxon>
        <taxon>Actinomycetes</taxon>
        <taxon>Micrococcales</taxon>
        <taxon>Microbacteriaceae</taxon>
        <taxon>Microbacterium</taxon>
    </lineage>
</organism>
<feature type="transmembrane region" description="Helical" evidence="1">
    <location>
        <begin position="21"/>
        <end position="43"/>
    </location>
</feature>
<gene>
    <name evidence="2" type="ORF">FM104_06760</name>
</gene>
<feature type="transmembrane region" description="Helical" evidence="1">
    <location>
        <begin position="142"/>
        <end position="174"/>
    </location>
</feature>
<evidence type="ECO:0000313" key="2">
    <source>
        <dbReference type="EMBL" id="SJN29973.1"/>
    </source>
</evidence>
<dbReference type="Proteomes" id="UP000196320">
    <property type="component" value="Unassembled WGS sequence"/>
</dbReference>
<keyword evidence="3" id="KW-1185">Reference proteome</keyword>
<dbReference type="RefSeq" id="WP_256971549.1">
    <property type="nucleotide sequence ID" value="NZ_FUKO01000019.1"/>
</dbReference>
<feature type="transmembrane region" description="Helical" evidence="1">
    <location>
        <begin position="111"/>
        <end position="130"/>
    </location>
</feature>
<sequence length="404" mass="44671">MAHRLLTAGIRHWVQLPVTGRIAVIYLLARLVTTSFFVLAASLSTPSSRFGMQPGLGDYVLGWDAQWYWWVAENGYPSTLPTIDTGAVAENAWAFMPVYAFVAKAAGFSNWGAGALLISLVAGFLACLALHRLLRDRIGGTAAMWAVAFFACGPLAALFQVGYAEVLFVLLLLVALDLVARHRYGLLYLVVPVMGFTRPGILAFALFLGLHGIMRWRRRRDDPLPTRHIVHIVALGALTTVVGFSWQVIAAVVTGEPGAYLQTELAWRRNWIDDPPADFLPFDGFVRGAQFWASQWGLADWLGVAALGVLVVGAALLLLRSPSVRKLGPDVRLWSASYLLYLLAVFFPQSSTLRLLMPLTPLWGALAVPRSRLYRWGLLLACLIGQWLWIYSMYGLAQTFWQVP</sequence>
<evidence type="ECO:0000256" key="1">
    <source>
        <dbReference type="SAM" id="Phobius"/>
    </source>
</evidence>
<keyword evidence="1" id="KW-0812">Transmembrane</keyword>
<name>A0A1R4JE04_9MICO</name>
<feature type="transmembrane region" description="Helical" evidence="1">
    <location>
        <begin position="373"/>
        <end position="391"/>
    </location>
</feature>
<dbReference type="EMBL" id="FUKO01000019">
    <property type="protein sequence ID" value="SJN29973.1"/>
    <property type="molecule type" value="Genomic_DNA"/>
</dbReference>
<protein>
    <submittedName>
        <fullName evidence="2">Integral membrane protein</fullName>
    </submittedName>
</protein>
<feature type="transmembrane region" description="Helical" evidence="1">
    <location>
        <begin position="186"/>
        <end position="208"/>
    </location>
</feature>
<reference evidence="2 3" key="1">
    <citation type="submission" date="2017-02" db="EMBL/GenBank/DDBJ databases">
        <authorList>
            <person name="Peterson S.W."/>
        </authorList>
    </citation>
    <scope>NUCLEOTIDE SEQUENCE [LARGE SCALE GENOMIC DNA]</scope>
    <source>
        <strain evidence="2 3">B Mb 05.01</strain>
    </source>
</reference>
<accession>A0A1R4JE04</accession>
<keyword evidence="1" id="KW-0472">Membrane</keyword>
<feature type="transmembrane region" description="Helical" evidence="1">
    <location>
        <begin position="229"/>
        <end position="253"/>
    </location>
</feature>
<evidence type="ECO:0000313" key="3">
    <source>
        <dbReference type="Proteomes" id="UP000196320"/>
    </source>
</evidence>
<feature type="transmembrane region" description="Helical" evidence="1">
    <location>
        <begin position="301"/>
        <end position="319"/>
    </location>
</feature>
<keyword evidence="1" id="KW-1133">Transmembrane helix</keyword>